<dbReference type="PANTHER" id="PTHR42964">
    <property type="entry name" value="ENOYL-COA HYDRATASE"/>
    <property type="match status" value="1"/>
</dbReference>
<dbReference type="PROSITE" id="PS00166">
    <property type="entry name" value="ENOYL_COA_HYDRATASE"/>
    <property type="match status" value="1"/>
</dbReference>
<dbReference type="InterPro" id="IPR051683">
    <property type="entry name" value="Enoyl-CoA_Hydratase/Isomerase"/>
</dbReference>
<evidence type="ECO:0000256" key="1">
    <source>
        <dbReference type="ARBA" id="ARBA00005254"/>
    </source>
</evidence>
<proteinExistence type="inferred from homology"/>
<dbReference type="InterPro" id="IPR029045">
    <property type="entry name" value="ClpP/crotonase-like_dom_sf"/>
</dbReference>
<dbReference type="KEGG" id="dea:FPZ08_05400"/>
<dbReference type="GO" id="GO:0008300">
    <property type="term" value="P:isoprenoid catabolic process"/>
    <property type="evidence" value="ECO:0007669"/>
    <property type="project" value="TreeGrafter"/>
</dbReference>
<dbReference type="RefSeq" id="WP_146289033.1">
    <property type="nucleotide sequence ID" value="NZ_CP042304.1"/>
</dbReference>
<protein>
    <submittedName>
        <fullName evidence="3">Enoyl-CoA hydratase/isomerase family protein</fullName>
    </submittedName>
</protein>
<evidence type="ECO:0000256" key="2">
    <source>
        <dbReference type="RuleBase" id="RU003707"/>
    </source>
</evidence>
<keyword evidence="3" id="KW-0413">Isomerase</keyword>
<dbReference type="Pfam" id="PF00378">
    <property type="entry name" value="ECH_1"/>
    <property type="match status" value="1"/>
</dbReference>
<sequence length="251" mass="26660">MPDQTTDVLIIEDHGPVRILRMNRPDKLNALDTALTVALRDALVAAGDDDDVRALVLTGNGRAFCAGADTGEFKDLRPENQDLIHRRADLTCAVHTLLRSTPKPIVSAVRGAAVGGGAGLAIGCDMMVAGEDIKFGYPELKHDLVPALVMTNMVRHIGLKLAFEMVATGRLLGAEELSSEGLVNRVVPPDTVVEMAMELAEACARPGRMAMAAAKTLFHRVGELPFEAGMAAGRDINALMRGFPKQTGAGK</sequence>
<dbReference type="CDD" id="cd06558">
    <property type="entry name" value="crotonase-like"/>
    <property type="match status" value="1"/>
</dbReference>
<dbReference type="InterPro" id="IPR018376">
    <property type="entry name" value="Enoyl-CoA_hyd/isom_CS"/>
</dbReference>
<dbReference type="InterPro" id="IPR001753">
    <property type="entry name" value="Enoyl-CoA_hydra/iso"/>
</dbReference>
<dbReference type="GO" id="GO:0016853">
    <property type="term" value="F:isomerase activity"/>
    <property type="evidence" value="ECO:0007669"/>
    <property type="project" value="UniProtKB-KW"/>
</dbReference>
<accession>A0A5B8LQP2</accession>
<reference evidence="3 4" key="1">
    <citation type="submission" date="2019-07" db="EMBL/GenBank/DDBJ databases">
        <title>Full genome sequence of Devosia sp. Gsoil 520.</title>
        <authorList>
            <person name="Im W.-T."/>
        </authorList>
    </citation>
    <scope>NUCLEOTIDE SEQUENCE [LARGE SCALE GENOMIC DNA]</scope>
    <source>
        <strain evidence="3 4">Gsoil 520</strain>
    </source>
</reference>
<dbReference type="SUPFAM" id="SSF52096">
    <property type="entry name" value="ClpP/crotonase"/>
    <property type="match status" value="1"/>
</dbReference>
<dbReference type="OrthoDB" id="9795727at2"/>
<name>A0A5B8LQP2_9HYPH</name>
<dbReference type="AlphaFoldDB" id="A0A5B8LQP2"/>
<comment type="similarity">
    <text evidence="1 2">Belongs to the enoyl-CoA hydratase/isomerase family.</text>
</comment>
<dbReference type="EMBL" id="CP042304">
    <property type="protein sequence ID" value="QDZ10229.1"/>
    <property type="molecule type" value="Genomic_DNA"/>
</dbReference>
<dbReference type="Proteomes" id="UP000315364">
    <property type="component" value="Chromosome"/>
</dbReference>
<evidence type="ECO:0000313" key="4">
    <source>
        <dbReference type="Proteomes" id="UP000315364"/>
    </source>
</evidence>
<organism evidence="3 4">
    <name type="scientific">Devosia ginsengisoli</name>
    <dbReference type="NCBI Taxonomy" id="400770"/>
    <lineage>
        <taxon>Bacteria</taxon>
        <taxon>Pseudomonadati</taxon>
        <taxon>Pseudomonadota</taxon>
        <taxon>Alphaproteobacteria</taxon>
        <taxon>Hyphomicrobiales</taxon>
        <taxon>Devosiaceae</taxon>
        <taxon>Devosia</taxon>
    </lineage>
</organism>
<evidence type="ECO:0000313" key="3">
    <source>
        <dbReference type="EMBL" id="QDZ10229.1"/>
    </source>
</evidence>
<dbReference type="Gene3D" id="3.90.226.10">
    <property type="entry name" value="2-enoyl-CoA Hydratase, Chain A, domain 1"/>
    <property type="match status" value="1"/>
</dbReference>
<keyword evidence="4" id="KW-1185">Reference proteome</keyword>
<gene>
    <name evidence="3" type="ORF">FPZ08_05400</name>
</gene>
<dbReference type="PANTHER" id="PTHR42964:SF1">
    <property type="entry name" value="POLYKETIDE BIOSYNTHESIS ENOYL-COA HYDRATASE PKSH-RELATED"/>
    <property type="match status" value="1"/>
</dbReference>